<dbReference type="STRING" id="1801766.A2997_01220"/>
<dbReference type="GO" id="GO:0006412">
    <property type="term" value="P:translation"/>
    <property type="evidence" value="ECO:0007669"/>
    <property type="project" value="UniProtKB-UniRule"/>
</dbReference>
<evidence type="ECO:0000256" key="2">
    <source>
        <dbReference type="ARBA" id="ARBA00023274"/>
    </source>
</evidence>
<name>A0A1F6WQB2_9BACT</name>
<dbReference type="AlphaFoldDB" id="A0A1F6WQB2"/>
<dbReference type="GO" id="GO:0005737">
    <property type="term" value="C:cytoplasm"/>
    <property type="evidence" value="ECO:0007669"/>
    <property type="project" value="UniProtKB-ARBA"/>
</dbReference>
<dbReference type="PANTHER" id="PTHR12919:SF20">
    <property type="entry name" value="SMALL RIBOSOMAL SUBUNIT PROTEIN BS16M"/>
    <property type="match status" value="1"/>
</dbReference>
<comment type="caution">
    <text evidence="4">The sequence shown here is derived from an EMBL/GenBank/DDBJ whole genome shotgun (WGS) entry which is preliminary data.</text>
</comment>
<dbReference type="Gene3D" id="3.30.1320.10">
    <property type="match status" value="1"/>
</dbReference>
<dbReference type="HAMAP" id="MF_00385">
    <property type="entry name" value="Ribosomal_bS16"/>
    <property type="match status" value="1"/>
</dbReference>
<keyword evidence="2 3" id="KW-0687">Ribonucleoprotein</keyword>
<reference evidence="4 5" key="1">
    <citation type="journal article" date="2016" name="Nat. Commun.">
        <title>Thousands of microbial genomes shed light on interconnected biogeochemical processes in an aquifer system.</title>
        <authorList>
            <person name="Anantharaman K."/>
            <person name="Brown C.T."/>
            <person name="Hug L.A."/>
            <person name="Sharon I."/>
            <person name="Castelle C.J."/>
            <person name="Probst A.J."/>
            <person name="Thomas B.C."/>
            <person name="Singh A."/>
            <person name="Wilkins M.J."/>
            <person name="Karaoz U."/>
            <person name="Brodie E.L."/>
            <person name="Williams K.H."/>
            <person name="Hubbard S.S."/>
            <person name="Banfield J.F."/>
        </authorList>
    </citation>
    <scope>NUCLEOTIDE SEQUENCE [LARGE SCALE GENOMIC DNA]</scope>
</reference>
<comment type="similarity">
    <text evidence="3">Belongs to the bacterial ribosomal protein bS16 family.</text>
</comment>
<dbReference type="InterPro" id="IPR000307">
    <property type="entry name" value="Ribosomal_bS16"/>
</dbReference>
<proteinExistence type="inferred from homology"/>
<gene>
    <name evidence="3" type="primary">rpsP</name>
    <name evidence="4" type="ORF">A2997_01220</name>
</gene>
<keyword evidence="1 3" id="KW-0689">Ribosomal protein</keyword>
<dbReference type="Pfam" id="PF00886">
    <property type="entry name" value="Ribosomal_S16"/>
    <property type="match status" value="1"/>
</dbReference>
<dbReference type="GO" id="GO:0015935">
    <property type="term" value="C:small ribosomal subunit"/>
    <property type="evidence" value="ECO:0007669"/>
    <property type="project" value="TreeGrafter"/>
</dbReference>
<evidence type="ECO:0000256" key="3">
    <source>
        <dbReference type="HAMAP-Rule" id="MF_00385"/>
    </source>
</evidence>
<dbReference type="InterPro" id="IPR023803">
    <property type="entry name" value="Ribosomal_bS16_dom_sf"/>
</dbReference>
<evidence type="ECO:0000256" key="1">
    <source>
        <dbReference type="ARBA" id="ARBA00022980"/>
    </source>
</evidence>
<evidence type="ECO:0000313" key="4">
    <source>
        <dbReference type="EMBL" id="OGI84102.1"/>
    </source>
</evidence>
<dbReference type="PANTHER" id="PTHR12919">
    <property type="entry name" value="30S RIBOSOMAL PROTEIN S16"/>
    <property type="match status" value="1"/>
</dbReference>
<protein>
    <recommendedName>
        <fullName evidence="3">Small ribosomal subunit protein bS16</fullName>
    </recommendedName>
</protein>
<organism evidence="4 5">
    <name type="scientific">Candidatus Nomurabacteria bacterium RIFCSPLOWO2_01_FULL_36_10b</name>
    <dbReference type="NCBI Taxonomy" id="1801766"/>
    <lineage>
        <taxon>Bacteria</taxon>
        <taxon>Candidatus Nomuraibacteriota</taxon>
    </lineage>
</organism>
<dbReference type="GO" id="GO:0003735">
    <property type="term" value="F:structural constituent of ribosome"/>
    <property type="evidence" value="ECO:0007669"/>
    <property type="project" value="InterPro"/>
</dbReference>
<sequence>MLKIRLQRIGRRHDPKFRVIVTEASRGPKTGKFIEVVGSYDAKAGNTSLVSDRIKYWLSMGAQTSDTVHNILISQKVIEGKKVNALPKKTVIKKDKKEEIISPLIQETEVAVEEAPVEQN</sequence>
<accession>A0A1F6WQB2</accession>
<dbReference type="Proteomes" id="UP000179448">
    <property type="component" value="Unassembled WGS sequence"/>
</dbReference>
<dbReference type="SUPFAM" id="SSF54565">
    <property type="entry name" value="Ribosomal protein S16"/>
    <property type="match status" value="1"/>
</dbReference>
<evidence type="ECO:0000313" key="5">
    <source>
        <dbReference type="Proteomes" id="UP000179448"/>
    </source>
</evidence>
<dbReference type="NCBIfam" id="TIGR00002">
    <property type="entry name" value="S16"/>
    <property type="match status" value="1"/>
</dbReference>
<dbReference type="EMBL" id="MFUQ01000003">
    <property type="protein sequence ID" value="OGI84102.1"/>
    <property type="molecule type" value="Genomic_DNA"/>
</dbReference>